<organism evidence="1 2">
    <name type="scientific">Streblomastix strix</name>
    <dbReference type="NCBI Taxonomy" id="222440"/>
    <lineage>
        <taxon>Eukaryota</taxon>
        <taxon>Metamonada</taxon>
        <taxon>Preaxostyla</taxon>
        <taxon>Oxymonadida</taxon>
        <taxon>Streblomastigidae</taxon>
        <taxon>Streblomastix</taxon>
    </lineage>
</organism>
<dbReference type="AlphaFoldDB" id="A0A5J4VKY7"/>
<dbReference type="Proteomes" id="UP000324800">
    <property type="component" value="Unassembled WGS sequence"/>
</dbReference>
<evidence type="ECO:0000313" key="1">
    <source>
        <dbReference type="EMBL" id="KAA6383165.1"/>
    </source>
</evidence>
<proteinExistence type="predicted"/>
<protein>
    <recommendedName>
        <fullName evidence="3">Right handed beta helix domain-containing protein</fullName>
    </recommendedName>
</protein>
<sequence length="289" mass="31189">MKQIFNGTQFVNCEEQYWGGVIYTSIQSENSILELIGVVFENCTSLDTGGGIYASIYSGAQFVMSGTCLFKNCSSVLSGGGIYTDIGKGGQLGIKDQCFFTECKSISGSGGGIYSNINDATLNIEDTTFDRCTCSQPGNGGGITLYQGSSSIISITNSSFKDCKTISNSPDQRYGWGGGIFIQTSVTAENLNESNFIIRDLIFSRCSAVNSIGNNLHIQSIDTYATGEAIEVGNLLSVNETIDLYYNNNYQYDYMGIDQSKVGNGTTIINNIPLFQANQTVDRILNLAQ</sequence>
<evidence type="ECO:0008006" key="3">
    <source>
        <dbReference type="Google" id="ProtNLM"/>
    </source>
</evidence>
<gene>
    <name evidence="1" type="ORF">EZS28_021310</name>
</gene>
<accession>A0A5J4VKY7</accession>
<dbReference type="SUPFAM" id="SSF51126">
    <property type="entry name" value="Pectin lyase-like"/>
    <property type="match status" value="1"/>
</dbReference>
<reference evidence="1 2" key="1">
    <citation type="submission" date="2019-03" db="EMBL/GenBank/DDBJ databases">
        <title>Single cell metagenomics reveals metabolic interactions within the superorganism composed of flagellate Streblomastix strix and complex community of Bacteroidetes bacteria on its surface.</title>
        <authorList>
            <person name="Treitli S.C."/>
            <person name="Kolisko M."/>
            <person name="Husnik F."/>
            <person name="Keeling P."/>
            <person name="Hampl V."/>
        </authorList>
    </citation>
    <scope>NUCLEOTIDE SEQUENCE [LARGE SCALE GENOMIC DNA]</scope>
    <source>
        <strain evidence="1">ST1C</strain>
    </source>
</reference>
<name>A0A5J4VKY7_9EUKA</name>
<comment type="caution">
    <text evidence="1">The sequence shown here is derived from an EMBL/GenBank/DDBJ whole genome shotgun (WGS) entry which is preliminary data.</text>
</comment>
<evidence type="ECO:0000313" key="2">
    <source>
        <dbReference type="Proteomes" id="UP000324800"/>
    </source>
</evidence>
<dbReference type="InterPro" id="IPR011050">
    <property type="entry name" value="Pectin_lyase_fold/virulence"/>
</dbReference>
<dbReference type="EMBL" id="SNRW01006395">
    <property type="protein sequence ID" value="KAA6383165.1"/>
    <property type="molecule type" value="Genomic_DNA"/>
</dbReference>